<dbReference type="Pfam" id="PF03808">
    <property type="entry name" value="Glyco_tran_WecG"/>
    <property type="match status" value="1"/>
</dbReference>
<dbReference type="NCBIfam" id="TIGR00696">
    <property type="entry name" value="wecG_tagA_cpsF"/>
    <property type="match status" value="1"/>
</dbReference>
<dbReference type="PANTHER" id="PTHR34136">
    <property type="match status" value="1"/>
</dbReference>
<comment type="caution">
    <text evidence="3">The sequence shown here is derived from an EMBL/GenBank/DDBJ whole genome shotgun (WGS) entry which is preliminary data.</text>
</comment>
<keyword evidence="1" id="KW-0328">Glycosyltransferase</keyword>
<name>A0A0G1ASV0_UNCKA</name>
<gene>
    <name evidence="3" type="ORF">UV00_C0017G0034</name>
</gene>
<accession>A0A0G1ASV0</accession>
<protein>
    <submittedName>
        <fullName evidence="3">Glycosyl transferase, WecB/TagA/CpsF family</fullName>
    </submittedName>
</protein>
<evidence type="ECO:0000256" key="2">
    <source>
        <dbReference type="ARBA" id="ARBA00022679"/>
    </source>
</evidence>
<dbReference type="Proteomes" id="UP000033847">
    <property type="component" value="Unassembled WGS sequence"/>
</dbReference>
<evidence type="ECO:0000313" key="3">
    <source>
        <dbReference type="EMBL" id="KKS37141.1"/>
    </source>
</evidence>
<evidence type="ECO:0000313" key="4">
    <source>
        <dbReference type="Proteomes" id="UP000033847"/>
    </source>
</evidence>
<reference evidence="3 4" key="1">
    <citation type="journal article" date="2015" name="Nature">
        <title>rRNA introns, odd ribosomes, and small enigmatic genomes across a large radiation of phyla.</title>
        <authorList>
            <person name="Brown C.T."/>
            <person name="Hug L.A."/>
            <person name="Thomas B.C."/>
            <person name="Sharon I."/>
            <person name="Castelle C.J."/>
            <person name="Singh A."/>
            <person name="Wilkins M.J."/>
            <person name="Williams K.H."/>
            <person name="Banfield J.F."/>
        </authorList>
    </citation>
    <scope>NUCLEOTIDE SEQUENCE [LARGE SCALE GENOMIC DNA]</scope>
</reference>
<organism evidence="3 4">
    <name type="scientific">candidate division WWE3 bacterium GW2011_GWF1_42_14</name>
    <dbReference type="NCBI Taxonomy" id="1619138"/>
    <lineage>
        <taxon>Bacteria</taxon>
        <taxon>Katanobacteria</taxon>
    </lineage>
</organism>
<dbReference type="InterPro" id="IPR004629">
    <property type="entry name" value="WecG_TagA_CpsF"/>
</dbReference>
<keyword evidence="2 3" id="KW-0808">Transferase</keyword>
<dbReference type="AlphaFoldDB" id="A0A0G1ASV0"/>
<sequence>MPLSLGPVEMYNCFHMKYGRKVNILGVNVDMDCDVACVIEKIEADFLREGSHYICTTNPEFIMVAQNDPEFKDMINNADLSLPDGAGIVMADYYLKKMSELKSRAAGSRFFAGLGIGFQTAIGTFTKSAIFAPKVTGVRLSEEIFKISAEKKYTVFLLGGMPRDWTGKLSDTATEDLAERTAEKMRKDYPGVNIIGASSAFTYKKDDDETTLRYIKDCMSKTGVEVLDFILVAYGQKKQEAWLQRNLSKISCRVGVGVGGTFDYLSGVSKKPSDNIIQHNLEWLFRLCTQPWRFSRIVRAFPLFPIKVFFGSLK</sequence>
<evidence type="ECO:0000256" key="1">
    <source>
        <dbReference type="ARBA" id="ARBA00022676"/>
    </source>
</evidence>
<dbReference type="CDD" id="cd06533">
    <property type="entry name" value="Glyco_transf_WecG_TagA"/>
    <property type="match status" value="1"/>
</dbReference>
<dbReference type="EMBL" id="LCCU01000017">
    <property type="protein sequence ID" value="KKS37141.1"/>
    <property type="molecule type" value="Genomic_DNA"/>
</dbReference>
<proteinExistence type="predicted"/>
<dbReference type="PANTHER" id="PTHR34136:SF1">
    <property type="entry name" value="UDP-N-ACETYL-D-MANNOSAMINURONIC ACID TRANSFERASE"/>
    <property type="match status" value="1"/>
</dbReference>
<dbReference type="GO" id="GO:0016758">
    <property type="term" value="F:hexosyltransferase activity"/>
    <property type="evidence" value="ECO:0007669"/>
    <property type="project" value="TreeGrafter"/>
</dbReference>